<proteinExistence type="predicted"/>
<sequence length="42" mass="4331">MQPKTAGNRSESLEVFGEPLCTEAAIGDGAPAQRRAPSGQTT</sequence>
<name>A0A0E9W111_ANGAN</name>
<protein>
    <submittedName>
        <fullName evidence="1">Uncharacterized protein</fullName>
    </submittedName>
</protein>
<organism evidence="1">
    <name type="scientific">Anguilla anguilla</name>
    <name type="common">European freshwater eel</name>
    <name type="synonym">Muraena anguilla</name>
    <dbReference type="NCBI Taxonomy" id="7936"/>
    <lineage>
        <taxon>Eukaryota</taxon>
        <taxon>Metazoa</taxon>
        <taxon>Chordata</taxon>
        <taxon>Craniata</taxon>
        <taxon>Vertebrata</taxon>
        <taxon>Euteleostomi</taxon>
        <taxon>Actinopterygii</taxon>
        <taxon>Neopterygii</taxon>
        <taxon>Teleostei</taxon>
        <taxon>Anguilliformes</taxon>
        <taxon>Anguillidae</taxon>
        <taxon>Anguilla</taxon>
    </lineage>
</organism>
<dbReference type="EMBL" id="GBXM01025404">
    <property type="protein sequence ID" value="JAH83173.1"/>
    <property type="molecule type" value="Transcribed_RNA"/>
</dbReference>
<evidence type="ECO:0000313" key="1">
    <source>
        <dbReference type="EMBL" id="JAH83173.1"/>
    </source>
</evidence>
<reference evidence="1" key="1">
    <citation type="submission" date="2014-11" db="EMBL/GenBank/DDBJ databases">
        <authorList>
            <person name="Amaro Gonzalez C."/>
        </authorList>
    </citation>
    <scope>NUCLEOTIDE SEQUENCE</scope>
</reference>
<dbReference type="AlphaFoldDB" id="A0A0E9W111"/>
<reference evidence="1" key="2">
    <citation type="journal article" date="2015" name="Fish Shellfish Immunol.">
        <title>Early steps in the European eel (Anguilla anguilla)-Vibrio vulnificus interaction in the gills: Role of the RtxA13 toxin.</title>
        <authorList>
            <person name="Callol A."/>
            <person name="Pajuelo D."/>
            <person name="Ebbesson L."/>
            <person name="Teles M."/>
            <person name="MacKenzie S."/>
            <person name="Amaro C."/>
        </authorList>
    </citation>
    <scope>NUCLEOTIDE SEQUENCE</scope>
</reference>
<accession>A0A0E9W111</accession>